<organism evidence="2 3">
    <name type="scientific">Ichthyobacterium seriolicida</name>
    <dbReference type="NCBI Taxonomy" id="242600"/>
    <lineage>
        <taxon>Bacteria</taxon>
        <taxon>Pseudomonadati</taxon>
        <taxon>Bacteroidota</taxon>
        <taxon>Flavobacteriia</taxon>
        <taxon>Flavobacteriales</taxon>
        <taxon>Ichthyobacteriaceae</taxon>
        <taxon>Ichthyobacterium</taxon>
    </lineage>
</organism>
<name>A0A1J1DY34_9FLAO</name>
<dbReference type="InterPro" id="IPR011889">
    <property type="entry name" value="Liste_lipo_26"/>
</dbReference>
<reference evidence="2 3" key="1">
    <citation type="submission" date="2014-03" db="EMBL/GenBank/DDBJ databases">
        <title>complete genome sequence of Flavobacteriaceae bacterium JBKA-6.</title>
        <authorList>
            <person name="Takano T."/>
            <person name="Nakamura Y."/>
            <person name="Takuma S."/>
            <person name="Yasuike M."/>
            <person name="Matsuyama T."/>
            <person name="Sakai T."/>
            <person name="Fujiwara A."/>
            <person name="Kimoto K."/>
            <person name="Fukuda Y."/>
            <person name="Kondo H."/>
            <person name="Hirono I."/>
            <person name="Nakayasu C."/>
        </authorList>
    </citation>
    <scope>NUCLEOTIDE SEQUENCE [LARGE SCALE GENOMIC DNA]</scope>
    <source>
        <strain evidence="2 3">JBKA-6</strain>
    </source>
</reference>
<accession>A0A1J1DY34</accession>
<dbReference type="Pfam" id="PF03382">
    <property type="entry name" value="DUF285"/>
    <property type="match status" value="2"/>
</dbReference>
<dbReference type="PROSITE" id="PS51257">
    <property type="entry name" value="PROKAR_LIPOPROTEIN"/>
    <property type="match status" value="1"/>
</dbReference>
<dbReference type="Gene3D" id="2.60.40.2340">
    <property type="match status" value="2"/>
</dbReference>
<keyword evidence="1" id="KW-0732">Signal</keyword>
<feature type="chain" id="PRO_5013357506" description="PKD domain-containing protein" evidence="1">
    <location>
        <begin position="19"/>
        <end position="601"/>
    </location>
</feature>
<dbReference type="NCBIfam" id="TIGR02167">
    <property type="entry name" value="Liste_lipo_26"/>
    <property type="match status" value="5"/>
</dbReference>
<gene>
    <name evidence="2" type="ORF">JBKA6_0756</name>
</gene>
<dbReference type="EMBL" id="AP014564">
    <property type="protein sequence ID" value="BAV94769.1"/>
    <property type="molecule type" value="Genomic_DNA"/>
</dbReference>
<evidence type="ECO:0000313" key="2">
    <source>
        <dbReference type="EMBL" id="BAV94769.1"/>
    </source>
</evidence>
<dbReference type="Proteomes" id="UP000243197">
    <property type="component" value="Chromosome"/>
</dbReference>
<sequence length="601" mass="66858">MKKKILLFCLFSFQAALFTGCIKNEKVEDVLSNIISISSLKFDSAENEGSVEEDVSVNFDPNDSTKISVILPYKKRELITKLVPKIEFSGKAIDPDPSTINDFSSPVSFKITSEKGDSKTYTVTVSTLEASSENKILSFSLDILASLGLSTSINHDNSQIVISSSTEKVFSYYELEKIENIVPSIEISELASISDDSEVIDLLSISAEPTEYVVTSESGELRTYTLIRDYKLKEFVSKWNPIITPIYGNGQNKDVKLPIYEGGDYDFVVDWGDGTEKQIVTSHDSPSATHRYSTGGEKTVIITGKVEGFNFSKVTDSKEQIIEISSWGDLRFGNEGGYFKDCEKLSSLPSEAPYLEGVTDLSEMFYGAIVFNGDISNWNVSKVENMSGMFRNALAFDKELNAWDVSSVTNMSEMFKGADAFNQNIGDWDVSSVTNMESMFGGTKVFNQDLNDWNVSSVTNMSSMFETAESFNKDLNKWNVGNVTNMSSMFSGGYNITVAFNGNIGEWNVSKVTDMSNMFERASSFNRNISNWNVSNVEDMSKMFSSGWTGNPIPFNQNVSGWNVSKVTDCTDFSKRTSNFEDTNKPSFSCTIGRSYSYRRS</sequence>
<dbReference type="OrthoDB" id="9813840at2"/>
<dbReference type="InterPro" id="IPR005046">
    <property type="entry name" value="DUF285"/>
</dbReference>
<dbReference type="AlphaFoldDB" id="A0A1J1DY34"/>
<evidence type="ECO:0000256" key="1">
    <source>
        <dbReference type="SAM" id="SignalP"/>
    </source>
</evidence>
<dbReference type="RefSeq" id="WP_096686023.1">
    <property type="nucleotide sequence ID" value="NZ_AP014564.1"/>
</dbReference>
<dbReference type="KEGG" id="ise:JBKA6_0756"/>
<proteinExistence type="predicted"/>
<evidence type="ECO:0000313" key="3">
    <source>
        <dbReference type="Proteomes" id="UP000243197"/>
    </source>
</evidence>
<evidence type="ECO:0008006" key="4">
    <source>
        <dbReference type="Google" id="ProtNLM"/>
    </source>
</evidence>
<keyword evidence="3" id="KW-1185">Reference proteome</keyword>
<feature type="signal peptide" evidence="1">
    <location>
        <begin position="1"/>
        <end position="18"/>
    </location>
</feature>
<protein>
    <recommendedName>
        <fullName evidence="4">PKD domain-containing protein</fullName>
    </recommendedName>
</protein>